<dbReference type="PANTHER" id="PTHR47894">
    <property type="entry name" value="HTH-TYPE TRANSCRIPTIONAL REGULATOR GADX"/>
    <property type="match status" value="1"/>
</dbReference>
<organism evidence="5 6">
    <name type="scientific">Halalkalibacter hemicellulosilyticusJCM 9152</name>
    <dbReference type="NCBI Taxonomy" id="1236971"/>
    <lineage>
        <taxon>Bacteria</taxon>
        <taxon>Bacillati</taxon>
        <taxon>Bacillota</taxon>
        <taxon>Bacilli</taxon>
        <taxon>Bacillales</taxon>
        <taxon>Bacillaceae</taxon>
        <taxon>Halalkalibacter</taxon>
    </lineage>
</organism>
<dbReference type="EMBL" id="BAUU01000046">
    <property type="protein sequence ID" value="GAE32707.1"/>
    <property type="molecule type" value="Genomic_DNA"/>
</dbReference>
<dbReference type="InterPro" id="IPR032687">
    <property type="entry name" value="AraC-type_N"/>
</dbReference>
<dbReference type="PANTHER" id="PTHR47894:SF1">
    <property type="entry name" value="HTH-TYPE TRANSCRIPTIONAL REGULATOR VQSM"/>
    <property type="match status" value="1"/>
</dbReference>
<reference evidence="5" key="1">
    <citation type="journal article" date="2014" name="Genome Announc.">
        <title>Draft Genome Sequences of Three Alkaliphilic Bacillus Strains, Bacillus wakoensis JCM 9140T, Bacillus akibai JCM 9157T, and Bacillus hemicellulosilyticus JCM 9152T.</title>
        <authorList>
            <person name="Yuki M."/>
            <person name="Oshima K."/>
            <person name="Suda W."/>
            <person name="Oshida Y."/>
            <person name="Kitamura K."/>
            <person name="Iida T."/>
            <person name="Hattori M."/>
            <person name="Ohkuma M."/>
        </authorList>
    </citation>
    <scope>NUCLEOTIDE SEQUENCE [LARGE SCALE GENOMIC DNA]</scope>
    <source>
        <strain evidence="5">JCM 9152</strain>
    </source>
</reference>
<dbReference type="PROSITE" id="PS01124">
    <property type="entry name" value="HTH_ARAC_FAMILY_2"/>
    <property type="match status" value="1"/>
</dbReference>
<evidence type="ECO:0000313" key="6">
    <source>
        <dbReference type="Proteomes" id="UP000018895"/>
    </source>
</evidence>
<evidence type="ECO:0000259" key="4">
    <source>
        <dbReference type="PROSITE" id="PS01124"/>
    </source>
</evidence>
<keyword evidence="2" id="KW-0238">DNA-binding</keyword>
<evidence type="ECO:0000313" key="5">
    <source>
        <dbReference type="EMBL" id="GAE32707.1"/>
    </source>
</evidence>
<proteinExistence type="predicted"/>
<gene>
    <name evidence="5" type="ORF">JCM9152_4269</name>
</gene>
<sequence>MINNVLLLDKSRKGENSVIDLGVSVTMLYPIMKSLVHKGVDTDSFFRYVSFDSTVLTQQDVRIPTMELERLTNAAAVYTQDDYFGLQMGEFTEFADLGVLGYVMMHCNNIEAALKSFQTYNEVLCSGFNLDWEIVDEDVRIRMFTQSNWNFPRHCAEGMATSLYRLIGILCNRTVPLHEVRFMHESPGGIHPYETVFGVIPTFGDNSTMLCMSKDLLENPVLYSDTRLLCVFETIAKEAIEKLQVTGSFSDEVLRWLEHCLPTHYPTLRQTAEHFQMSVRTLQLRLKEEKTSYNELTIRVRKQLSIGYLEQLHISIGEIAYALHFSEPSAFSNAFKKWTGVTPLQYRDNLKCETVDTESFRGTTNKMRKT</sequence>
<keyword evidence="3" id="KW-0804">Transcription</keyword>
<accession>W4QLC0</accession>
<dbReference type="GO" id="GO:0005829">
    <property type="term" value="C:cytosol"/>
    <property type="evidence" value="ECO:0007669"/>
    <property type="project" value="TreeGrafter"/>
</dbReference>
<dbReference type="SMART" id="SM00342">
    <property type="entry name" value="HTH_ARAC"/>
    <property type="match status" value="1"/>
</dbReference>
<dbReference type="GO" id="GO:0000976">
    <property type="term" value="F:transcription cis-regulatory region binding"/>
    <property type="evidence" value="ECO:0007669"/>
    <property type="project" value="TreeGrafter"/>
</dbReference>
<feature type="domain" description="HTH araC/xylS-type" evidence="4">
    <location>
        <begin position="251"/>
        <end position="349"/>
    </location>
</feature>
<dbReference type="Pfam" id="PF12625">
    <property type="entry name" value="Arabinose_bd"/>
    <property type="match status" value="1"/>
</dbReference>
<dbReference type="Proteomes" id="UP000018895">
    <property type="component" value="Unassembled WGS sequence"/>
</dbReference>
<dbReference type="Gene3D" id="1.10.10.60">
    <property type="entry name" value="Homeodomain-like"/>
    <property type="match status" value="1"/>
</dbReference>
<dbReference type="PRINTS" id="PR00032">
    <property type="entry name" value="HTHARAC"/>
</dbReference>
<name>W4QLC0_9BACI</name>
<evidence type="ECO:0000256" key="3">
    <source>
        <dbReference type="ARBA" id="ARBA00023163"/>
    </source>
</evidence>
<evidence type="ECO:0000256" key="2">
    <source>
        <dbReference type="ARBA" id="ARBA00023125"/>
    </source>
</evidence>
<keyword evidence="1" id="KW-0805">Transcription regulation</keyword>
<keyword evidence="6" id="KW-1185">Reference proteome</keyword>
<protein>
    <submittedName>
        <fullName evidence="5">Transcriptional regulator AraC family</fullName>
    </submittedName>
</protein>
<dbReference type="InterPro" id="IPR009057">
    <property type="entry name" value="Homeodomain-like_sf"/>
</dbReference>
<evidence type="ECO:0000256" key="1">
    <source>
        <dbReference type="ARBA" id="ARBA00023015"/>
    </source>
</evidence>
<dbReference type="AlphaFoldDB" id="W4QLC0"/>
<dbReference type="STRING" id="1236971.JCM9152_4269"/>
<dbReference type="GO" id="GO:0003700">
    <property type="term" value="F:DNA-binding transcription factor activity"/>
    <property type="evidence" value="ECO:0007669"/>
    <property type="project" value="InterPro"/>
</dbReference>
<comment type="caution">
    <text evidence="5">The sequence shown here is derived from an EMBL/GenBank/DDBJ whole genome shotgun (WGS) entry which is preliminary data.</text>
</comment>
<dbReference type="SUPFAM" id="SSF46689">
    <property type="entry name" value="Homeodomain-like"/>
    <property type="match status" value="1"/>
</dbReference>
<dbReference type="InterPro" id="IPR020449">
    <property type="entry name" value="Tscrpt_reg_AraC-type_HTH"/>
</dbReference>
<dbReference type="InterPro" id="IPR018060">
    <property type="entry name" value="HTH_AraC"/>
</dbReference>
<dbReference type="Pfam" id="PF12833">
    <property type="entry name" value="HTH_18"/>
    <property type="match status" value="1"/>
</dbReference>